<dbReference type="SMART" id="SM00386">
    <property type="entry name" value="HAT"/>
    <property type="match status" value="2"/>
</dbReference>
<dbReference type="PANTHER" id="PTHR23271">
    <property type="entry name" value="HEPATOCELLULAR CARCINOMA-ASSOCIATED ANTIGEN 66"/>
    <property type="match status" value="1"/>
</dbReference>
<accession>A0A1R2BHP8</accession>
<dbReference type="OrthoDB" id="292857at2759"/>
<comment type="caution">
    <text evidence="7">The sequence shown here is derived from an EMBL/GenBank/DDBJ whole genome shotgun (WGS) entry which is preliminary data.</text>
</comment>
<dbReference type="Gene3D" id="1.25.40.10">
    <property type="entry name" value="Tetratricopeptide repeat domain"/>
    <property type="match status" value="1"/>
</dbReference>
<evidence type="ECO:0000259" key="6">
    <source>
        <dbReference type="Pfam" id="PF08640"/>
    </source>
</evidence>
<dbReference type="GO" id="GO:0034388">
    <property type="term" value="C:Pwp2p-containing subcomplex of 90S preribosome"/>
    <property type="evidence" value="ECO:0007669"/>
    <property type="project" value="TreeGrafter"/>
</dbReference>
<dbReference type="InterPro" id="IPR011990">
    <property type="entry name" value="TPR-like_helical_dom_sf"/>
</dbReference>
<evidence type="ECO:0000313" key="7">
    <source>
        <dbReference type="EMBL" id="OMJ76296.1"/>
    </source>
</evidence>
<gene>
    <name evidence="7" type="ORF">SteCoe_24353</name>
</gene>
<evidence type="ECO:0000256" key="2">
    <source>
        <dbReference type="ARBA" id="ARBA00010734"/>
    </source>
</evidence>
<keyword evidence="4" id="KW-0677">Repeat</keyword>
<comment type="subcellular location">
    <subcellularLocation>
        <location evidence="1">Nucleus</location>
        <location evidence="1">Nucleolus</location>
    </subcellularLocation>
</comment>
<comment type="similarity">
    <text evidence="2">Belongs to the UTP6 family.</text>
</comment>
<dbReference type="EMBL" id="MPUH01000639">
    <property type="protein sequence ID" value="OMJ76296.1"/>
    <property type="molecule type" value="Genomic_DNA"/>
</dbReference>
<dbReference type="SUPFAM" id="SSF48452">
    <property type="entry name" value="TPR-like"/>
    <property type="match status" value="1"/>
</dbReference>
<reference evidence="7 8" key="1">
    <citation type="submission" date="2016-11" db="EMBL/GenBank/DDBJ databases">
        <title>The macronuclear genome of Stentor coeruleus: a giant cell with tiny introns.</title>
        <authorList>
            <person name="Slabodnick M."/>
            <person name="Ruby J.G."/>
            <person name="Reiff S.B."/>
            <person name="Swart E.C."/>
            <person name="Gosai S."/>
            <person name="Prabakaran S."/>
            <person name="Witkowska E."/>
            <person name="Larue G.E."/>
            <person name="Fisher S."/>
            <person name="Freeman R.M."/>
            <person name="Gunawardena J."/>
            <person name="Chu W."/>
            <person name="Stover N.A."/>
            <person name="Gregory B.D."/>
            <person name="Nowacki M."/>
            <person name="Derisi J."/>
            <person name="Roy S.W."/>
            <person name="Marshall W.F."/>
            <person name="Sood P."/>
        </authorList>
    </citation>
    <scope>NUCLEOTIDE SEQUENCE [LARGE SCALE GENOMIC DNA]</scope>
    <source>
        <strain evidence="7">WM001</strain>
    </source>
</reference>
<evidence type="ECO:0000256" key="4">
    <source>
        <dbReference type="ARBA" id="ARBA00022737"/>
    </source>
</evidence>
<evidence type="ECO:0000256" key="1">
    <source>
        <dbReference type="ARBA" id="ARBA00004604"/>
    </source>
</evidence>
<keyword evidence="3" id="KW-0698">rRNA processing</keyword>
<dbReference type="Proteomes" id="UP000187209">
    <property type="component" value="Unassembled WGS sequence"/>
</dbReference>
<dbReference type="AlphaFoldDB" id="A0A1R2BHP8"/>
<sequence length="226" mass="27029">MAEIIQGILEDMVTDLIDFQTREIFSASEVEDIIKTRRNLEYKLMRNNPQKKHFYSAIQYELELEELRQSKKDQLNLKNSSSDRSIVRRILSLFKRFTRAYKHDVDVWKEYINFCIRSKAQRDLSQVMARALQLHSGNEDMWIIGRYVEEKYRNDIESARALLQRAVEVNRLSRRLWVEYFKFEIEHCQDTNAPEIVFRYAVKEVPQVEGELMEIAKSKNLDIKIT</sequence>
<dbReference type="GO" id="GO:0032040">
    <property type="term" value="C:small-subunit processome"/>
    <property type="evidence" value="ECO:0007669"/>
    <property type="project" value="TreeGrafter"/>
</dbReference>
<dbReference type="InterPro" id="IPR013949">
    <property type="entry name" value="Utp6"/>
</dbReference>
<dbReference type="Pfam" id="PF08640">
    <property type="entry name" value="U3_assoc_6"/>
    <property type="match status" value="1"/>
</dbReference>
<dbReference type="InterPro" id="IPR055347">
    <property type="entry name" value="UTP6_N"/>
</dbReference>
<keyword evidence="8" id="KW-1185">Reference proteome</keyword>
<protein>
    <recommendedName>
        <fullName evidence="6">U3 small nucleolar RNA-associated protein 6 N-terminal domain-containing protein</fullName>
    </recommendedName>
</protein>
<dbReference type="GO" id="GO:0000462">
    <property type="term" value="P:maturation of SSU-rRNA from tricistronic rRNA transcript (SSU-rRNA, 5.8S rRNA, LSU-rRNA)"/>
    <property type="evidence" value="ECO:0007669"/>
    <property type="project" value="InterPro"/>
</dbReference>
<dbReference type="PANTHER" id="PTHR23271:SF1">
    <property type="entry name" value="U3 SMALL NUCLEOLAR RNA-ASSOCIATED PROTEIN 6 HOMOLOG"/>
    <property type="match status" value="1"/>
</dbReference>
<feature type="domain" description="U3 small nucleolar RNA-associated protein 6 N-terminal" evidence="6">
    <location>
        <begin position="9"/>
        <end position="89"/>
    </location>
</feature>
<organism evidence="7 8">
    <name type="scientific">Stentor coeruleus</name>
    <dbReference type="NCBI Taxonomy" id="5963"/>
    <lineage>
        <taxon>Eukaryota</taxon>
        <taxon>Sar</taxon>
        <taxon>Alveolata</taxon>
        <taxon>Ciliophora</taxon>
        <taxon>Postciliodesmatophora</taxon>
        <taxon>Heterotrichea</taxon>
        <taxon>Heterotrichida</taxon>
        <taxon>Stentoridae</taxon>
        <taxon>Stentor</taxon>
    </lineage>
</organism>
<keyword evidence="5" id="KW-0539">Nucleus</keyword>
<evidence type="ECO:0000256" key="3">
    <source>
        <dbReference type="ARBA" id="ARBA00022552"/>
    </source>
</evidence>
<proteinExistence type="inferred from homology"/>
<name>A0A1R2BHP8_9CILI</name>
<dbReference type="InterPro" id="IPR003107">
    <property type="entry name" value="HAT"/>
</dbReference>
<evidence type="ECO:0000313" key="8">
    <source>
        <dbReference type="Proteomes" id="UP000187209"/>
    </source>
</evidence>
<dbReference type="GO" id="GO:0030515">
    <property type="term" value="F:snoRNA binding"/>
    <property type="evidence" value="ECO:0007669"/>
    <property type="project" value="InterPro"/>
</dbReference>
<evidence type="ECO:0000256" key="5">
    <source>
        <dbReference type="ARBA" id="ARBA00023242"/>
    </source>
</evidence>